<keyword evidence="6 7" id="KW-0472">Membrane</keyword>
<proteinExistence type="predicted"/>
<dbReference type="Proteomes" id="UP001596989">
    <property type="component" value="Unassembled WGS sequence"/>
</dbReference>
<comment type="caution">
    <text evidence="9">The sequence shown here is derived from an EMBL/GenBank/DDBJ whole genome shotgun (WGS) entry which is preliminary data.</text>
</comment>
<feature type="transmembrane region" description="Helical" evidence="7">
    <location>
        <begin position="118"/>
        <end position="142"/>
    </location>
</feature>
<dbReference type="SUPFAM" id="SSF48317">
    <property type="entry name" value="Acid phosphatase/Vanadium-dependent haloperoxidase"/>
    <property type="match status" value="1"/>
</dbReference>
<dbReference type="RefSeq" id="WP_377566736.1">
    <property type="nucleotide sequence ID" value="NZ_JBHTJZ010000033.1"/>
</dbReference>
<feature type="transmembrane region" description="Helical" evidence="7">
    <location>
        <begin position="33"/>
        <end position="58"/>
    </location>
</feature>
<evidence type="ECO:0000256" key="3">
    <source>
        <dbReference type="ARBA" id="ARBA00022692"/>
    </source>
</evidence>
<evidence type="ECO:0000256" key="4">
    <source>
        <dbReference type="ARBA" id="ARBA00022801"/>
    </source>
</evidence>
<dbReference type="CDD" id="cd01610">
    <property type="entry name" value="PAP2_like"/>
    <property type="match status" value="1"/>
</dbReference>
<evidence type="ECO:0000313" key="10">
    <source>
        <dbReference type="Proteomes" id="UP001596989"/>
    </source>
</evidence>
<evidence type="ECO:0000256" key="2">
    <source>
        <dbReference type="ARBA" id="ARBA00022475"/>
    </source>
</evidence>
<feature type="transmembrane region" description="Helical" evidence="7">
    <location>
        <begin position="162"/>
        <end position="180"/>
    </location>
</feature>
<dbReference type="Pfam" id="PF01569">
    <property type="entry name" value="PAP2"/>
    <property type="match status" value="1"/>
</dbReference>
<sequence length="186" mass="20189">MLGWLKSNEQRMLIWANKRHGGERLLYRFIDRWLSTITHMGGATFTLLSALLCGLLAAGPWSAGGWKSLAAVVISHIPVAIVKRKFKRLRPYQAMTGVNTTLKPLQDSSFPSGHTTAIFAWLTPILLASGIWITVIAPAAIIVGVSVGWSRMYLGLHYPSDVAAGAMLGTATAFAVHYGWSSLAIL</sequence>
<dbReference type="InterPro" id="IPR036938">
    <property type="entry name" value="PAP2/HPO_sf"/>
</dbReference>
<keyword evidence="10" id="KW-1185">Reference proteome</keyword>
<keyword evidence="2" id="KW-1003">Cell membrane</keyword>
<feature type="transmembrane region" description="Helical" evidence="7">
    <location>
        <begin position="64"/>
        <end position="82"/>
    </location>
</feature>
<evidence type="ECO:0000256" key="6">
    <source>
        <dbReference type="ARBA" id="ARBA00023136"/>
    </source>
</evidence>
<dbReference type="SMART" id="SM00014">
    <property type="entry name" value="acidPPc"/>
    <property type="match status" value="1"/>
</dbReference>
<dbReference type="InterPro" id="IPR000326">
    <property type="entry name" value="PAP2/HPO"/>
</dbReference>
<evidence type="ECO:0000256" key="5">
    <source>
        <dbReference type="ARBA" id="ARBA00022989"/>
    </source>
</evidence>
<dbReference type="PANTHER" id="PTHR14969:SF62">
    <property type="entry name" value="DECAPRENYLPHOSPHORYL-5-PHOSPHORIBOSE PHOSPHATASE RV3807C-RELATED"/>
    <property type="match status" value="1"/>
</dbReference>
<evidence type="ECO:0000313" key="9">
    <source>
        <dbReference type="EMBL" id="MFD0961267.1"/>
    </source>
</evidence>
<keyword evidence="3 7" id="KW-0812">Transmembrane</keyword>
<dbReference type="EMBL" id="JBHTJZ010000033">
    <property type="protein sequence ID" value="MFD0961267.1"/>
    <property type="molecule type" value="Genomic_DNA"/>
</dbReference>
<evidence type="ECO:0000256" key="7">
    <source>
        <dbReference type="SAM" id="Phobius"/>
    </source>
</evidence>
<feature type="domain" description="Phosphatidic acid phosphatase type 2/haloperoxidase" evidence="8">
    <location>
        <begin position="66"/>
        <end position="177"/>
    </location>
</feature>
<organism evidence="9 10">
    <name type="scientific">Paenibacillus chungangensis</name>
    <dbReference type="NCBI Taxonomy" id="696535"/>
    <lineage>
        <taxon>Bacteria</taxon>
        <taxon>Bacillati</taxon>
        <taxon>Bacillota</taxon>
        <taxon>Bacilli</taxon>
        <taxon>Bacillales</taxon>
        <taxon>Paenibacillaceae</taxon>
        <taxon>Paenibacillus</taxon>
    </lineage>
</organism>
<keyword evidence="4" id="KW-0378">Hydrolase</keyword>
<protein>
    <submittedName>
        <fullName evidence="9">Phosphatase PAP2 family protein</fullName>
    </submittedName>
</protein>
<gene>
    <name evidence="9" type="ORF">ACFQ2I_18110</name>
</gene>
<dbReference type="PANTHER" id="PTHR14969">
    <property type="entry name" value="SPHINGOSINE-1-PHOSPHATE PHOSPHOHYDROLASE"/>
    <property type="match status" value="1"/>
</dbReference>
<name>A0ABW3HV50_9BACL</name>
<reference evidence="10" key="1">
    <citation type="journal article" date="2019" name="Int. J. Syst. Evol. Microbiol.">
        <title>The Global Catalogue of Microorganisms (GCM) 10K type strain sequencing project: providing services to taxonomists for standard genome sequencing and annotation.</title>
        <authorList>
            <consortium name="The Broad Institute Genomics Platform"/>
            <consortium name="The Broad Institute Genome Sequencing Center for Infectious Disease"/>
            <person name="Wu L."/>
            <person name="Ma J."/>
        </authorList>
    </citation>
    <scope>NUCLEOTIDE SEQUENCE [LARGE SCALE GENOMIC DNA]</scope>
    <source>
        <strain evidence="10">CCUG 59129</strain>
    </source>
</reference>
<comment type="subcellular location">
    <subcellularLocation>
        <location evidence="1">Cell membrane</location>
        <topology evidence="1">Multi-pass membrane protein</topology>
    </subcellularLocation>
</comment>
<accession>A0ABW3HV50</accession>
<keyword evidence="5 7" id="KW-1133">Transmembrane helix</keyword>
<evidence type="ECO:0000256" key="1">
    <source>
        <dbReference type="ARBA" id="ARBA00004651"/>
    </source>
</evidence>
<dbReference type="Gene3D" id="1.20.144.10">
    <property type="entry name" value="Phosphatidic acid phosphatase type 2/haloperoxidase"/>
    <property type="match status" value="1"/>
</dbReference>
<evidence type="ECO:0000259" key="8">
    <source>
        <dbReference type="SMART" id="SM00014"/>
    </source>
</evidence>